<dbReference type="AlphaFoldDB" id="A0A915K3W4"/>
<dbReference type="WBParaSite" id="nRc.2.0.1.t33016-RA">
    <property type="protein sequence ID" value="nRc.2.0.1.t33016-RA"/>
    <property type="gene ID" value="nRc.2.0.1.g33016"/>
</dbReference>
<keyword evidence="2" id="KW-1185">Reference proteome</keyword>
<proteinExistence type="predicted"/>
<dbReference type="InterPro" id="IPR019425">
    <property type="entry name" value="7TM_GPCR_serpentine_rcpt_Srt"/>
</dbReference>
<keyword evidence="1" id="KW-0812">Transmembrane</keyword>
<sequence length="98" mass="10920">MDLENLSDPRLTLDELRSRKLGARRIEIRDVVISTKKIKERKMLLQAALLCAATTISIVSFSLSQYISLPPYLNVASNIVWLLAAGSNSIVHLTLNNL</sequence>
<feature type="transmembrane region" description="Helical" evidence="1">
    <location>
        <begin position="43"/>
        <end position="63"/>
    </location>
</feature>
<organism evidence="2 3">
    <name type="scientific">Romanomermis culicivorax</name>
    <name type="common">Nematode worm</name>
    <dbReference type="NCBI Taxonomy" id="13658"/>
    <lineage>
        <taxon>Eukaryota</taxon>
        <taxon>Metazoa</taxon>
        <taxon>Ecdysozoa</taxon>
        <taxon>Nematoda</taxon>
        <taxon>Enoplea</taxon>
        <taxon>Dorylaimia</taxon>
        <taxon>Mermithida</taxon>
        <taxon>Mermithoidea</taxon>
        <taxon>Mermithidae</taxon>
        <taxon>Romanomermis</taxon>
    </lineage>
</organism>
<reference evidence="3" key="1">
    <citation type="submission" date="2022-11" db="UniProtKB">
        <authorList>
            <consortium name="WormBaseParasite"/>
        </authorList>
    </citation>
    <scope>IDENTIFICATION</scope>
</reference>
<evidence type="ECO:0000313" key="2">
    <source>
        <dbReference type="Proteomes" id="UP000887565"/>
    </source>
</evidence>
<accession>A0A915K3W4</accession>
<dbReference type="Pfam" id="PF10321">
    <property type="entry name" value="7TM_GPCR_Srt"/>
    <property type="match status" value="1"/>
</dbReference>
<keyword evidence="1" id="KW-0472">Membrane</keyword>
<evidence type="ECO:0000256" key="1">
    <source>
        <dbReference type="SAM" id="Phobius"/>
    </source>
</evidence>
<name>A0A915K3W4_ROMCU</name>
<feature type="transmembrane region" description="Helical" evidence="1">
    <location>
        <begin position="75"/>
        <end position="95"/>
    </location>
</feature>
<evidence type="ECO:0000313" key="3">
    <source>
        <dbReference type="WBParaSite" id="nRc.2.0.1.t33016-RA"/>
    </source>
</evidence>
<keyword evidence="1" id="KW-1133">Transmembrane helix</keyword>
<protein>
    <submittedName>
        <fullName evidence="3">Uncharacterized protein</fullName>
    </submittedName>
</protein>
<dbReference type="Proteomes" id="UP000887565">
    <property type="component" value="Unplaced"/>
</dbReference>